<evidence type="ECO:0000313" key="7">
    <source>
        <dbReference type="EMBL" id="MBM0748076.1"/>
    </source>
</evidence>
<dbReference type="GeneID" id="84689876"/>
<accession>A0ABS1Z6N3</accession>
<dbReference type="RefSeq" id="WP_039381795.1">
    <property type="nucleotide sequence ID" value="NZ_CP083448.1"/>
</dbReference>
<feature type="compositionally biased region" description="Acidic residues" evidence="6">
    <location>
        <begin position="473"/>
        <end position="486"/>
    </location>
</feature>
<keyword evidence="3 5" id="KW-0175">Coiled coil</keyword>
<proteinExistence type="inferred from homology"/>
<organism evidence="7 8">
    <name type="scientific">Pantoea eucrina</name>
    <dbReference type="NCBI Taxonomy" id="472693"/>
    <lineage>
        <taxon>Bacteria</taxon>
        <taxon>Pseudomonadati</taxon>
        <taxon>Pseudomonadota</taxon>
        <taxon>Gammaproteobacteria</taxon>
        <taxon>Enterobacterales</taxon>
        <taxon>Erwiniaceae</taxon>
        <taxon>Pantoea</taxon>
    </lineage>
</organism>
<evidence type="ECO:0000256" key="1">
    <source>
        <dbReference type="ARBA" id="ARBA00003416"/>
    </source>
</evidence>
<comment type="similarity">
    <text evidence="2">Belongs to the RmuC family.</text>
</comment>
<evidence type="ECO:0000256" key="6">
    <source>
        <dbReference type="SAM" id="MobiDB-lite"/>
    </source>
</evidence>
<evidence type="ECO:0000256" key="4">
    <source>
        <dbReference type="ARBA" id="ARBA00023172"/>
    </source>
</evidence>
<dbReference type="PANTHER" id="PTHR30563:SF0">
    <property type="entry name" value="DNA RECOMBINATION PROTEIN RMUC"/>
    <property type="match status" value="1"/>
</dbReference>
<dbReference type="EMBL" id="JAFCXS010000008">
    <property type="protein sequence ID" value="MBM0748076.1"/>
    <property type="molecule type" value="Genomic_DNA"/>
</dbReference>
<keyword evidence="8" id="KW-1185">Reference proteome</keyword>
<sequence length="495" mass="56904">MDQQLIITLVLALAGLGIGWLLAQLRAGQQHASLTAEHRLLEAAQQRQQREQEQLQLQLRQREQELRQLHGTLSGAQERLQQLDYWRAESEQLSRELRNQLEVNSAQEAELREVTIRLEETRFAAEEKQRLLTSSEQRLSAQFENLANRIFENSGRRVDEQNRQSLNSLIAPLRDQLDGFRRQVNESFGQEARERHTLTYEIRQLQQLNAQMAQEALNLTKALKGDNKIQGNWGEVVLSRVLEASGLREGYEYETQVNIALEQGRMQPDVIVRLPQGKDVVVDAKMTLVAYERYFNAEDDAARELAIQDHVAAMRGHIRLLGRKDYQQLPGLRSLDYVLMFIPVEPAFLLAIDRQPELISEALQQNIMLVSPTTLLVALRTINNLWRYEHQSRNAQRIADRAARLYDKMRLFVDDMSGIGHNLDKAQQSYQQAMKKLAEGRGNLIAQSEAFKSLGVEVKRPINPQLVQRALPDEADERWAEDDAETAAEVRRINE</sequence>
<name>A0ABS1Z6N3_9GAMM</name>
<evidence type="ECO:0000313" key="8">
    <source>
        <dbReference type="Proteomes" id="UP000809137"/>
    </source>
</evidence>
<comment type="caution">
    <text evidence="7">The sequence shown here is derived from an EMBL/GenBank/DDBJ whole genome shotgun (WGS) entry which is preliminary data.</text>
</comment>
<feature type="coiled-coil region" evidence="5">
    <location>
        <begin position="38"/>
        <end position="110"/>
    </location>
</feature>
<keyword evidence="4" id="KW-0233">DNA recombination</keyword>
<evidence type="ECO:0000256" key="3">
    <source>
        <dbReference type="ARBA" id="ARBA00023054"/>
    </source>
</evidence>
<comment type="function">
    <text evidence="1">Involved in DNA recombination.</text>
</comment>
<dbReference type="PANTHER" id="PTHR30563">
    <property type="entry name" value="DNA RECOMBINATION PROTEIN RMUC"/>
    <property type="match status" value="1"/>
</dbReference>
<dbReference type="Proteomes" id="UP000809137">
    <property type="component" value="Unassembled WGS sequence"/>
</dbReference>
<reference evidence="7 8" key="1">
    <citation type="submission" date="2021-01" db="EMBL/GenBank/DDBJ databases">
        <title>Complete genome sequence of Pantoea eucrina OB49, a heavy metal tolerant bacterium with PGPR potential isolated from wheat in Algeria.</title>
        <authorList>
            <person name="Lekired A."/>
            <person name="Ouzari I.H."/>
        </authorList>
    </citation>
    <scope>NUCLEOTIDE SEQUENCE [LARGE SCALE GENOMIC DNA]</scope>
    <source>
        <strain evidence="7 8">OB49</strain>
    </source>
</reference>
<gene>
    <name evidence="7" type="primary">rmuC</name>
    <name evidence="7" type="ORF">JJB79_11695</name>
</gene>
<protein>
    <submittedName>
        <fullName evidence="7">DNA recombination protein RmuC</fullName>
    </submittedName>
</protein>
<dbReference type="Pfam" id="PF02646">
    <property type="entry name" value="RmuC"/>
    <property type="match status" value="1"/>
</dbReference>
<evidence type="ECO:0000256" key="5">
    <source>
        <dbReference type="SAM" id="Coils"/>
    </source>
</evidence>
<evidence type="ECO:0000256" key="2">
    <source>
        <dbReference type="ARBA" id="ARBA00009840"/>
    </source>
</evidence>
<dbReference type="InterPro" id="IPR003798">
    <property type="entry name" value="DNA_recombination_RmuC"/>
</dbReference>
<feature type="region of interest" description="Disordered" evidence="6">
    <location>
        <begin position="473"/>
        <end position="495"/>
    </location>
</feature>